<dbReference type="InterPro" id="IPR046346">
    <property type="entry name" value="Aminoacid_DH-like_N_sf"/>
</dbReference>
<gene>
    <name evidence="6" type="ORF">M408DRAFT_15628</name>
</gene>
<dbReference type="GO" id="GO:0006538">
    <property type="term" value="P:L-glutamate catabolic process"/>
    <property type="evidence" value="ECO:0007669"/>
    <property type="project" value="UniProtKB-UniRule"/>
</dbReference>
<dbReference type="PANTHER" id="PTHR11606">
    <property type="entry name" value="GLUTAMATE DEHYDROGENASE"/>
    <property type="match status" value="1"/>
</dbReference>
<dbReference type="Pfam" id="PF23147">
    <property type="entry name" value="GDH2_N"/>
    <property type="match status" value="1"/>
</dbReference>
<feature type="domain" description="Glutamate/phenylalanine/leucine/valine/L-tryptophan dehydrogenase C-terminal" evidence="5">
    <location>
        <begin position="705"/>
        <end position="967"/>
    </location>
</feature>
<evidence type="ECO:0000259" key="5">
    <source>
        <dbReference type="SMART" id="SM00839"/>
    </source>
</evidence>
<dbReference type="STRING" id="933852.A0A0C3BCQ1"/>
<keyword evidence="3 4" id="KW-0520">NAD</keyword>
<dbReference type="InterPro" id="IPR056365">
    <property type="entry name" value="NAD-GDH_2nd"/>
</dbReference>
<keyword evidence="7" id="KW-1185">Reference proteome</keyword>
<comment type="catalytic activity">
    <reaction evidence="4">
        <text>L-glutamate + NAD(+) + H2O = 2-oxoglutarate + NH4(+) + NADH + H(+)</text>
        <dbReference type="Rhea" id="RHEA:15133"/>
        <dbReference type="ChEBI" id="CHEBI:15377"/>
        <dbReference type="ChEBI" id="CHEBI:15378"/>
        <dbReference type="ChEBI" id="CHEBI:16810"/>
        <dbReference type="ChEBI" id="CHEBI:28938"/>
        <dbReference type="ChEBI" id="CHEBI:29985"/>
        <dbReference type="ChEBI" id="CHEBI:57540"/>
        <dbReference type="ChEBI" id="CHEBI:57945"/>
        <dbReference type="EC" id="1.4.1.2"/>
    </reaction>
</comment>
<dbReference type="SMART" id="SM00839">
    <property type="entry name" value="ELFV_dehydrog"/>
    <property type="match status" value="1"/>
</dbReference>
<dbReference type="SUPFAM" id="SSF51735">
    <property type="entry name" value="NAD(P)-binding Rossmann-fold domains"/>
    <property type="match status" value="1"/>
</dbReference>
<organism evidence="6 7">
    <name type="scientific">Serendipita vermifera MAFF 305830</name>
    <dbReference type="NCBI Taxonomy" id="933852"/>
    <lineage>
        <taxon>Eukaryota</taxon>
        <taxon>Fungi</taxon>
        <taxon>Dikarya</taxon>
        <taxon>Basidiomycota</taxon>
        <taxon>Agaricomycotina</taxon>
        <taxon>Agaricomycetes</taxon>
        <taxon>Sebacinales</taxon>
        <taxon>Serendipitaceae</taxon>
        <taxon>Serendipita</taxon>
    </lineage>
</organism>
<evidence type="ECO:0000256" key="2">
    <source>
        <dbReference type="ARBA" id="ARBA00023002"/>
    </source>
</evidence>
<dbReference type="Pfam" id="PF00208">
    <property type="entry name" value="ELFV_dehydrog"/>
    <property type="match status" value="1"/>
</dbReference>
<accession>A0A0C3BCQ1</accession>
<dbReference type="Gene3D" id="3.40.50.720">
    <property type="entry name" value="NAD(P)-binding Rossmann-like Domain"/>
    <property type="match status" value="1"/>
</dbReference>
<evidence type="ECO:0000256" key="1">
    <source>
        <dbReference type="ARBA" id="ARBA00006382"/>
    </source>
</evidence>
<proteinExistence type="inferred from homology"/>
<comment type="function">
    <text evidence="4">NAD(+)-dependent glutamate dehydrogenase which degrades glutamate to ammonia and alpha-ketoglutarate.</text>
</comment>
<reference evidence="6 7" key="1">
    <citation type="submission" date="2014-04" db="EMBL/GenBank/DDBJ databases">
        <authorList>
            <consortium name="DOE Joint Genome Institute"/>
            <person name="Kuo A."/>
            <person name="Zuccaro A."/>
            <person name="Kohler A."/>
            <person name="Nagy L.G."/>
            <person name="Floudas D."/>
            <person name="Copeland A."/>
            <person name="Barry K.W."/>
            <person name="Cichocki N."/>
            <person name="Veneault-Fourrey C."/>
            <person name="LaButti K."/>
            <person name="Lindquist E.A."/>
            <person name="Lipzen A."/>
            <person name="Lundell T."/>
            <person name="Morin E."/>
            <person name="Murat C."/>
            <person name="Sun H."/>
            <person name="Tunlid A."/>
            <person name="Henrissat B."/>
            <person name="Grigoriev I.V."/>
            <person name="Hibbett D.S."/>
            <person name="Martin F."/>
            <person name="Nordberg H.P."/>
            <person name="Cantor M.N."/>
            <person name="Hua S.X."/>
        </authorList>
    </citation>
    <scope>NUCLEOTIDE SEQUENCE [LARGE SCALE GENOMIC DNA]</scope>
    <source>
        <strain evidence="6 7">MAFF 305830</strain>
    </source>
</reference>
<dbReference type="Pfam" id="PF23152">
    <property type="entry name" value="GDH_2nd"/>
    <property type="match status" value="1"/>
</dbReference>
<dbReference type="SUPFAM" id="SSF53223">
    <property type="entry name" value="Aminoacid dehydrogenase-like, N-terminal domain"/>
    <property type="match status" value="1"/>
</dbReference>
<dbReference type="PANTHER" id="PTHR11606:SF24">
    <property type="entry name" value="NAD-SPECIFIC GLUTAMATE DEHYDROGENASE"/>
    <property type="match status" value="1"/>
</dbReference>
<keyword evidence="2 4" id="KW-0560">Oxidoreductase</keyword>
<evidence type="ECO:0000256" key="4">
    <source>
        <dbReference type="PIRNR" id="PIRNR000184"/>
    </source>
</evidence>
<dbReference type="InterPro" id="IPR016210">
    <property type="entry name" value="NAD-GDH_euk"/>
</dbReference>
<dbReference type="AlphaFoldDB" id="A0A0C3BCQ1"/>
<dbReference type="EMBL" id="KN824286">
    <property type="protein sequence ID" value="KIM29914.1"/>
    <property type="molecule type" value="Genomic_DNA"/>
</dbReference>
<dbReference type="GO" id="GO:0004352">
    <property type="term" value="F:glutamate dehydrogenase (NAD+) activity"/>
    <property type="evidence" value="ECO:0007669"/>
    <property type="project" value="UniProtKB-UniRule"/>
</dbReference>
<evidence type="ECO:0000256" key="3">
    <source>
        <dbReference type="ARBA" id="ARBA00023027"/>
    </source>
</evidence>
<dbReference type="InterPro" id="IPR055480">
    <property type="entry name" value="NAD-GDH_N"/>
</dbReference>
<evidence type="ECO:0000313" key="6">
    <source>
        <dbReference type="EMBL" id="KIM29914.1"/>
    </source>
</evidence>
<evidence type="ECO:0000313" key="7">
    <source>
        <dbReference type="Proteomes" id="UP000054097"/>
    </source>
</evidence>
<dbReference type="InterPro" id="IPR006096">
    <property type="entry name" value="Glu/Leu/Phe/Val/Trp_DH_C"/>
</dbReference>
<comment type="similarity">
    <text evidence="1 4">Belongs to the Glu/Leu/Phe/Val dehydrogenases family.</text>
</comment>
<dbReference type="HOGENOM" id="CLU_005220_0_0_1"/>
<name>A0A0C3BCQ1_SERVB</name>
<protein>
    <recommendedName>
        <fullName evidence="4">NAD-specific glutamate dehydrogenase</fullName>
        <ecNumber evidence="4">1.4.1.2</ecNumber>
    </recommendedName>
</protein>
<dbReference type="Proteomes" id="UP000054097">
    <property type="component" value="Unassembled WGS sequence"/>
</dbReference>
<dbReference type="GO" id="GO:0005739">
    <property type="term" value="C:mitochondrion"/>
    <property type="evidence" value="ECO:0007669"/>
    <property type="project" value="UniProtKB-UniRule"/>
</dbReference>
<sequence>MSTPTNAAPTHSAAELATRLLNAKAGDQLRVPGVYTSGKSGNDTPSQVIKNVPGYKTPVFSGKGAQKIAVIKEVTDKGFMPKELIDFEVNWFYDSLGIEESYFANESVGVITDHILALFAAKTLAYTKHSNQLVIDLEKITDTGALFIHTSAPGVTSTDGPGAQCERRIDDMFLDVSTPEKAYRLETYRSVGVTAAPSPQSLRCYFVSQCCFPPDSTGTATPWPQDDGGKSLKPKTDIRAVSDKLFLEKASENTLEIYQKVMWSVEERFGPVIEFFEVEGTRERRVVIGYKMGSTKHFFSALSQLYHFYSLYSARKYVEQFANGVTIISLYLNPLPGSNAPPIEHSIHQVTKEASLLYCLPDNPFVKTPEGNEPPTHAVQEATYAYAGWIFAQHFCNRLGPAYIALKNVLDEANPGHAEVLNQIKKRFREETFTRQRISEAILAYPDLIRMLYVNFAMVHYPNDPNASQLMPTLSYQRLKTEQPLSNSDLHEKIRKTVANKNDLQIFESLLLFNQHVLKTNFYQPTKVAISFRLDGNFLPEIEYPNKPFGVFMVVGSEFRGFHVRFRDVARGGIRIVRSRGVENYSINQRTLFDENYALASTQALKNKDIPEGGAKGTILPSLGANPRLCFEKYVDAVIDLLLPGTSPGIKETLVDLYNKPEILFFGPDEGTADMMDWAAIHARTRGASWWKSFTTGKSAQKLGGIPHDAYGMTSLSVRQYVVGSYKNLNLTESEITKVQTGGPDGDLGSNEILLSSEKYIAIVDGSGVLADPNGLDREELLRLARARKMINNFDRSKLSKEGYVVLVDDHDITLPDGEVVPDGTDFRNNAHFKYKADLFVPCGGRPEAVNISNVAELFDEEGKCHYKYIIEGANLFLTQQARLYLEKRGVVVFKDASANKGGVTSSSLEVLAGLGLNDQEYLNLMVFKDGKPSTFYQEYVKEIQAKIVDNAALEYSCIWNEHSRPGSTKPRTLISDELSSTLNNLQAELENSDLFDDEASRRGVLNKAIPQTLVKQVGLDVLMKRLPEPYQRALFSSWVAAHFIYQYGVAGSNVDFFNFARKLA</sequence>
<dbReference type="EC" id="1.4.1.2" evidence="4"/>
<reference evidence="7" key="2">
    <citation type="submission" date="2015-01" db="EMBL/GenBank/DDBJ databases">
        <title>Evolutionary Origins and Diversification of the Mycorrhizal Mutualists.</title>
        <authorList>
            <consortium name="DOE Joint Genome Institute"/>
            <consortium name="Mycorrhizal Genomics Consortium"/>
            <person name="Kohler A."/>
            <person name="Kuo A."/>
            <person name="Nagy L.G."/>
            <person name="Floudas D."/>
            <person name="Copeland A."/>
            <person name="Barry K.W."/>
            <person name="Cichocki N."/>
            <person name="Veneault-Fourrey C."/>
            <person name="LaButti K."/>
            <person name="Lindquist E.A."/>
            <person name="Lipzen A."/>
            <person name="Lundell T."/>
            <person name="Morin E."/>
            <person name="Murat C."/>
            <person name="Riley R."/>
            <person name="Ohm R."/>
            <person name="Sun H."/>
            <person name="Tunlid A."/>
            <person name="Henrissat B."/>
            <person name="Grigoriev I.V."/>
            <person name="Hibbett D.S."/>
            <person name="Martin F."/>
        </authorList>
    </citation>
    <scope>NUCLEOTIDE SEQUENCE [LARGE SCALE GENOMIC DNA]</scope>
    <source>
        <strain evidence="7">MAFF 305830</strain>
    </source>
</reference>
<dbReference type="OrthoDB" id="184415at2759"/>
<dbReference type="InterPro" id="IPR036291">
    <property type="entry name" value="NAD(P)-bd_dom_sf"/>
</dbReference>
<dbReference type="PIRSF" id="PIRSF000184">
    <property type="entry name" value="GDH_NAD"/>
    <property type="match status" value="1"/>
</dbReference>